<comment type="caution">
    <text evidence="2">The sequence shown here is derived from an EMBL/GenBank/DDBJ whole genome shotgun (WGS) entry which is preliminary data.</text>
</comment>
<sequence length="343" mass="36091">MEPEIPAGDGFVAIPTAVSDDPEPGDVVVFDARDIQGGGLTTHRIVDETGAGYVTRGDANPFTDQDGGEPPVTDEQIHATAWQVDGQVVTIPHLGTVSATISRWVDGVNGAATGALGVRNGVGSSGGAAVLFVLSVLWYGVETLRDRRRTTTQSRFASDESSPIDPRYLCAGFALLVVVAGAGAMIVPGGTQHYDLVSAEFDSDDPTVVRQGTTAETTYRVENDGLVPVVAYVDGGDHVQAGSERVTVGPRSATDVALAISAPDQTGYYPTAVTEQRYLRLLPSPVLDALHGVHPVVAQLAILATLGGGTYGLARVLWRRVDASPRAGGQARTERSRRRPNRR</sequence>
<accession>M0BNC3</accession>
<name>M0BNC3_9EURY</name>
<evidence type="ECO:0000313" key="3">
    <source>
        <dbReference type="Proteomes" id="UP000011560"/>
    </source>
</evidence>
<proteinExistence type="predicted"/>
<feature type="transmembrane region" description="Helical" evidence="1">
    <location>
        <begin position="168"/>
        <end position="187"/>
    </location>
</feature>
<dbReference type="CDD" id="cd06530">
    <property type="entry name" value="S26_SPase_I"/>
    <property type="match status" value="1"/>
</dbReference>
<protein>
    <submittedName>
        <fullName evidence="2">Peptidase S26B, signal peptidase</fullName>
    </submittedName>
</protein>
<feature type="transmembrane region" description="Helical" evidence="1">
    <location>
        <begin position="122"/>
        <end position="141"/>
    </location>
</feature>
<dbReference type="PATRIC" id="fig|1227490.4.peg.1214"/>
<dbReference type="STRING" id="1227490.C479_05987"/>
<keyword evidence="1" id="KW-0472">Membrane</keyword>
<organism evidence="2 3">
    <name type="scientific">Halovivax asiaticus JCM 14624</name>
    <dbReference type="NCBI Taxonomy" id="1227490"/>
    <lineage>
        <taxon>Archaea</taxon>
        <taxon>Methanobacteriati</taxon>
        <taxon>Methanobacteriota</taxon>
        <taxon>Stenosarchaea group</taxon>
        <taxon>Halobacteria</taxon>
        <taxon>Halobacteriales</taxon>
        <taxon>Natrialbaceae</taxon>
        <taxon>Halovivax</taxon>
    </lineage>
</organism>
<dbReference type="GO" id="GO:0006465">
    <property type="term" value="P:signal peptide processing"/>
    <property type="evidence" value="ECO:0007669"/>
    <property type="project" value="InterPro"/>
</dbReference>
<dbReference type="InterPro" id="IPR019533">
    <property type="entry name" value="Peptidase_S26"/>
</dbReference>
<gene>
    <name evidence="2" type="ORF">C479_05987</name>
</gene>
<feature type="transmembrane region" description="Helical" evidence="1">
    <location>
        <begin position="296"/>
        <end position="318"/>
    </location>
</feature>
<evidence type="ECO:0000313" key="2">
    <source>
        <dbReference type="EMBL" id="ELZ11972.1"/>
    </source>
</evidence>
<reference evidence="2 3" key="1">
    <citation type="journal article" date="2014" name="PLoS Genet.">
        <title>Phylogenetically driven sequencing of extremely halophilic archaea reveals strategies for static and dynamic osmo-response.</title>
        <authorList>
            <person name="Becker E.A."/>
            <person name="Seitzer P.M."/>
            <person name="Tritt A."/>
            <person name="Larsen D."/>
            <person name="Krusor M."/>
            <person name="Yao A.I."/>
            <person name="Wu D."/>
            <person name="Madern D."/>
            <person name="Eisen J.A."/>
            <person name="Darling A.E."/>
            <person name="Facciotti M.T."/>
        </authorList>
    </citation>
    <scope>NUCLEOTIDE SEQUENCE [LARGE SCALE GENOMIC DNA]</scope>
    <source>
        <strain evidence="2 3">JCM 14624</strain>
    </source>
</reference>
<keyword evidence="3" id="KW-1185">Reference proteome</keyword>
<keyword evidence="1" id="KW-1133">Transmembrane helix</keyword>
<keyword evidence="1" id="KW-0812">Transmembrane</keyword>
<dbReference type="AlphaFoldDB" id="M0BNC3"/>
<dbReference type="GO" id="GO:0004252">
    <property type="term" value="F:serine-type endopeptidase activity"/>
    <property type="evidence" value="ECO:0007669"/>
    <property type="project" value="InterPro"/>
</dbReference>
<evidence type="ECO:0000256" key="1">
    <source>
        <dbReference type="SAM" id="Phobius"/>
    </source>
</evidence>
<dbReference type="Proteomes" id="UP000011560">
    <property type="component" value="Unassembled WGS sequence"/>
</dbReference>
<dbReference type="EMBL" id="AOIQ01000010">
    <property type="protein sequence ID" value="ELZ11972.1"/>
    <property type="molecule type" value="Genomic_DNA"/>
</dbReference>